<dbReference type="OrthoDB" id="2363873at2759"/>
<dbReference type="InterPro" id="IPR016715">
    <property type="entry name" value="PAF_acetylhydro_eukaryote"/>
</dbReference>
<dbReference type="EC" id="3.1.1.47" evidence="4"/>
<dbReference type="Proteomes" id="UP000799429">
    <property type="component" value="Unassembled WGS sequence"/>
</dbReference>
<evidence type="ECO:0000256" key="4">
    <source>
        <dbReference type="PIRNR" id="PIRNR018169"/>
    </source>
</evidence>
<dbReference type="SUPFAM" id="SSF53474">
    <property type="entry name" value="alpha/beta-Hydrolases"/>
    <property type="match status" value="1"/>
</dbReference>
<comment type="caution">
    <text evidence="6">The sequence shown here is derived from an EMBL/GenBank/DDBJ whole genome shotgun (WGS) entry which is preliminary data.</text>
</comment>
<dbReference type="Gene3D" id="3.40.50.1820">
    <property type="entry name" value="alpha/beta hydrolase"/>
    <property type="match status" value="1"/>
</dbReference>
<keyword evidence="1 4" id="KW-0378">Hydrolase</keyword>
<evidence type="ECO:0000313" key="7">
    <source>
        <dbReference type="Proteomes" id="UP000799429"/>
    </source>
</evidence>
<dbReference type="InterPro" id="IPR029058">
    <property type="entry name" value="AB_hydrolase_fold"/>
</dbReference>
<dbReference type="Pfam" id="PF03403">
    <property type="entry name" value="PAF-AH_p_II"/>
    <property type="match status" value="1"/>
</dbReference>
<name>A0A9P4S4Z9_9PEZI</name>
<reference evidence="6" key="1">
    <citation type="journal article" date="2020" name="Stud. Mycol.">
        <title>101 Dothideomycetes genomes: a test case for predicting lifestyles and emergence of pathogens.</title>
        <authorList>
            <person name="Haridas S."/>
            <person name="Albert R."/>
            <person name="Binder M."/>
            <person name="Bloem J."/>
            <person name="Labutti K."/>
            <person name="Salamov A."/>
            <person name="Andreopoulos B."/>
            <person name="Baker S."/>
            <person name="Barry K."/>
            <person name="Bills G."/>
            <person name="Bluhm B."/>
            <person name="Cannon C."/>
            <person name="Castanera R."/>
            <person name="Culley D."/>
            <person name="Daum C."/>
            <person name="Ezra D."/>
            <person name="Gonzalez J."/>
            <person name="Henrissat B."/>
            <person name="Kuo A."/>
            <person name="Liang C."/>
            <person name="Lipzen A."/>
            <person name="Lutzoni F."/>
            <person name="Magnuson J."/>
            <person name="Mondo S."/>
            <person name="Nolan M."/>
            <person name="Ohm R."/>
            <person name="Pangilinan J."/>
            <person name="Park H.-J."/>
            <person name="Ramirez L."/>
            <person name="Alfaro M."/>
            <person name="Sun H."/>
            <person name="Tritt A."/>
            <person name="Yoshinaga Y."/>
            <person name="Zwiers L.-H."/>
            <person name="Turgeon B."/>
            <person name="Goodwin S."/>
            <person name="Spatafora J."/>
            <person name="Crous P."/>
            <person name="Grigoriev I."/>
        </authorList>
    </citation>
    <scope>NUCLEOTIDE SEQUENCE</scope>
    <source>
        <strain evidence="6">CBS 101060</strain>
    </source>
</reference>
<feature type="active site" description="Charge relay system" evidence="5">
    <location>
        <position position="266"/>
    </location>
</feature>
<feature type="active site" description="Charge relay system" evidence="5">
    <location>
        <position position="330"/>
    </location>
</feature>
<feature type="active site" description="Nucleophile" evidence="5">
    <location>
        <position position="239"/>
    </location>
</feature>
<gene>
    <name evidence="6" type="ORF">M501DRAFT_997676</name>
</gene>
<dbReference type="GO" id="GO:0016042">
    <property type="term" value="P:lipid catabolic process"/>
    <property type="evidence" value="ECO:0007669"/>
    <property type="project" value="UniProtKB-KW"/>
</dbReference>
<evidence type="ECO:0000313" key="6">
    <source>
        <dbReference type="EMBL" id="KAF2835960.1"/>
    </source>
</evidence>
<keyword evidence="2 4" id="KW-0442">Lipid degradation</keyword>
<accession>A0A9P4S4Z9</accession>
<comment type="similarity">
    <text evidence="4">Belongs to the serine esterase family.</text>
</comment>
<protein>
    <recommendedName>
        <fullName evidence="4">Putative phospholipase</fullName>
        <ecNumber evidence="4">3.1.1.47</ecNumber>
    </recommendedName>
</protein>
<organism evidence="6 7">
    <name type="scientific">Patellaria atrata CBS 101060</name>
    <dbReference type="NCBI Taxonomy" id="1346257"/>
    <lineage>
        <taxon>Eukaryota</taxon>
        <taxon>Fungi</taxon>
        <taxon>Dikarya</taxon>
        <taxon>Ascomycota</taxon>
        <taxon>Pezizomycotina</taxon>
        <taxon>Dothideomycetes</taxon>
        <taxon>Dothideomycetes incertae sedis</taxon>
        <taxon>Patellariales</taxon>
        <taxon>Patellariaceae</taxon>
        <taxon>Patellaria</taxon>
    </lineage>
</organism>
<keyword evidence="7" id="KW-1185">Reference proteome</keyword>
<dbReference type="EMBL" id="MU006106">
    <property type="protein sequence ID" value="KAF2835960.1"/>
    <property type="molecule type" value="Genomic_DNA"/>
</dbReference>
<keyword evidence="3 4" id="KW-0443">Lipid metabolism</keyword>
<evidence type="ECO:0000256" key="2">
    <source>
        <dbReference type="ARBA" id="ARBA00022963"/>
    </source>
</evidence>
<comment type="catalytic activity">
    <reaction evidence="4">
        <text>a 1-O-alkyl-2-acetyl-sn-glycero-3-phosphocholine + H2O = a 1-O-alkyl-sn-glycero-3-phosphocholine + acetate + H(+)</text>
        <dbReference type="Rhea" id="RHEA:17777"/>
        <dbReference type="ChEBI" id="CHEBI:15377"/>
        <dbReference type="ChEBI" id="CHEBI:15378"/>
        <dbReference type="ChEBI" id="CHEBI:30089"/>
        <dbReference type="ChEBI" id="CHEBI:30909"/>
        <dbReference type="ChEBI" id="CHEBI:36707"/>
        <dbReference type="EC" id="3.1.1.47"/>
    </reaction>
</comment>
<dbReference type="AlphaFoldDB" id="A0A9P4S4Z9"/>
<dbReference type="PANTHER" id="PTHR10272">
    <property type="entry name" value="PLATELET-ACTIVATING FACTOR ACETYLHYDROLASE"/>
    <property type="match status" value="1"/>
</dbReference>
<evidence type="ECO:0000256" key="1">
    <source>
        <dbReference type="ARBA" id="ARBA00022801"/>
    </source>
</evidence>
<dbReference type="PANTHER" id="PTHR10272:SF11">
    <property type="entry name" value="PHOSPHOLIPASE-RELATED"/>
    <property type="match status" value="1"/>
</dbReference>
<proteinExistence type="inferred from homology"/>
<evidence type="ECO:0000256" key="5">
    <source>
        <dbReference type="PIRSR" id="PIRSR018169-1"/>
    </source>
</evidence>
<sequence>MTQLDTVFFTLFYPASHHRAAANRPPHLWLPRPISLVGEGYARFAHIYSKVIHRIFTFFLWLMVGSTEIPALPDAPIYKPLSPKLTVNDDTSSFSNIESGDCPKFPVVVFSHGMAGMRTSYTHYCGEIASRGYVVAAIEHRDGSGPGSIVRFKDSPDRKVLHMNKEDLLREPPLLDSVVKQQELAFRQAEVEETIRVLRDINDGHGAQIQRENPRLEGLGFPDWEGRLDLTQAVIAGHSYGATLALQTLKAGPNKLRPFRGAIILDPGKASGPLNHDINVPTLIINSGTWTSRQTDFYGKPHFQAVKDLIQGVISGGKAAWFVTLLGTSHPSCTDAPIIAKLLLKLVTSTTLGSMKALQKYVEISYDFMQFLDDGKRRNVLTENATSPDGPLGEDRGERGKDVTGFWQIHVAPER</sequence>
<evidence type="ECO:0000256" key="3">
    <source>
        <dbReference type="ARBA" id="ARBA00023098"/>
    </source>
</evidence>
<dbReference type="PIRSF" id="PIRSF018169">
    <property type="entry name" value="PAF_acetylhydrolase"/>
    <property type="match status" value="1"/>
</dbReference>
<dbReference type="GO" id="GO:0003847">
    <property type="term" value="F:1-alkyl-2-acetylglycerophosphocholine esterase activity"/>
    <property type="evidence" value="ECO:0007669"/>
    <property type="project" value="UniProtKB-UniRule"/>
</dbReference>